<comment type="caution">
    <text evidence="1">The sequence shown here is derived from an EMBL/GenBank/DDBJ whole genome shotgun (WGS) entry which is preliminary data.</text>
</comment>
<proteinExistence type="predicted"/>
<name>A0ABX0MHB6_9BURK</name>
<dbReference type="EMBL" id="VVIW01000023">
    <property type="protein sequence ID" value="NHZ43785.1"/>
    <property type="molecule type" value="Genomic_DNA"/>
</dbReference>
<evidence type="ECO:0000313" key="2">
    <source>
        <dbReference type="Proteomes" id="UP000819052"/>
    </source>
</evidence>
<evidence type="ECO:0000313" key="1">
    <source>
        <dbReference type="EMBL" id="NHZ43785.1"/>
    </source>
</evidence>
<keyword evidence="2" id="KW-1185">Reference proteome</keyword>
<dbReference type="Proteomes" id="UP000819052">
    <property type="component" value="Unassembled WGS sequence"/>
</dbReference>
<sequence length="114" mass="12233">MRIQTIGCAGDGFVYVGLQGGSVMRGRDDDWRLIYKGAMSLPFRDMVWFAGKVRCTSDFGTWTIENGVLVDPELPSSVRACSGNLAVGDGVMPLAGFYGASVFDGTTWTPFGPP</sequence>
<gene>
    <name evidence="1" type="ORF">F1609_26990</name>
</gene>
<reference evidence="1 2" key="1">
    <citation type="submission" date="2019-09" db="EMBL/GenBank/DDBJ databases">
        <title>Taxonomy of Antarctic Massilia spp.: description of Massilia rubra sp. nov., Massilia aquatica sp. nov., Massilia mucilaginosa sp. nov., Massilia frigida sp. nov. isolated from streams, lakes and regoliths.</title>
        <authorList>
            <person name="Holochova P."/>
            <person name="Sedlacek I."/>
            <person name="Kralova S."/>
            <person name="Maslanova I."/>
            <person name="Busse H.-J."/>
            <person name="Stankova E."/>
            <person name="Vrbovska V."/>
            <person name="Kovarovic V."/>
            <person name="Bartak M."/>
            <person name="Svec P."/>
            <person name="Pantucek R."/>
        </authorList>
    </citation>
    <scope>NUCLEOTIDE SEQUENCE [LARGE SCALE GENOMIC DNA]</scope>
    <source>
        <strain evidence="1 2">CCM 8693</strain>
    </source>
</reference>
<organism evidence="1 2">
    <name type="scientific">Massilia aquatica</name>
    <dbReference type="NCBI Taxonomy" id="2609000"/>
    <lineage>
        <taxon>Bacteria</taxon>
        <taxon>Pseudomonadati</taxon>
        <taxon>Pseudomonadota</taxon>
        <taxon>Betaproteobacteria</taxon>
        <taxon>Burkholderiales</taxon>
        <taxon>Oxalobacteraceae</taxon>
        <taxon>Telluria group</taxon>
        <taxon>Massilia</taxon>
    </lineage>
</organism>
<accession>A0ABX0MHB6</accession>
<dbReference type="RefSeq" id="WP_167079879.1">
    <property type="nucleotide sequence ID" value="NZ_VVIW01000023.1"/>
</dbReference>
<protein>
    <submittedName>
        <fullName evidence="1">Uncharacterized protein</fullName>
    </submittedName>
</protein>